<proteinExistence type="predicted"/>
<evidence type="ECO:0000313" key="1">
    <source>
        <dbReference type="EMBL" id="ERN20162.1"/>
    </source>
</evidence>
<dbReference type="EMBL" id="KI392060">
    <property type="protein sequence ID" value="ERN20162.1"/>
    <property type="molecule type" value="Genomic_DNA"/>
</dbReference>
<accession>U5DFD3</accession>
<dbReference type="Gramene" id="ERN20162">
    <property type="protein sequence ID" value="ERN20162"/>
    <property type="gene ID" value="AMTR_s00066p00096170"/>
</dbReference>
<evidence type="ECO:0000313" key="2">
    <source>
        <dbReference type="Proteomes" id="UP000017836"/>
    </source>
</evidence>
<organism evidence="1 2">
    <name type="scientific">Amborella trichopoda</name>
    <dbReference type="NCBI Taxonomy" id="13333"/>
    <lineage>
        <taxon>Eukaryota</taxon>
        <taxon>Viridiplantae</taxon>
        <taxon>Streptophyta</taxon>
        <taxon>Embryophyta</taxon>
        <taxon>Tracheophyta</taxon>
        <taxon>Spermatophyta</taxon>
        <taxon>Magnoliopsida</taxon>
        <taxon>Amborellales</taxon>
        <taxon>Amborellaceae</taxon>
        <taxon>Amborella</taxon>
    </lineage>
</organism>
<gene>
    <name evidence="1" type="ORF">AMTR_s00066p00096170</name>
</gene>
<dbReference type="Proteomes" id="UP000017836">
    <property type="component" value="Unassembled WGS sequence"/>
</dbReference>
<reference evidence="2" key="1">
    <citation type="journal article" date="2013" name="Science">
        <title>The Amborella genome and the evolution of flowering plants.</title>
        <authorList>
            <consortium name="Amborella Genome Project"/>
        </authorList>
    </citation>
    <scope>NUCLEOTIDE SEQUENCE [LARGE SCALE GENOMIC DNA]</scope>
</reference>
<dbReference type="HOGENOM" id="CLU_2006987_0_0_1"/>
<sequence length="124" mass="13955">MPISHWAYPGKVPLFPLTPAKEFSLPTNDVPCHSCRFSRSLLGLLHMHRLHLMSATYLRPACRISGFPTVGSLSALRHLSCPVAFPHAPLRPLQPPQTHRRPLSSSQLHPPPFLTSVKWNRRSL</sequence>
<name>U5DFD3_AMBTC</name>
<protein>
    <submittedName>
        <fullName evidence="1">Uncharacterized protein</fullName>
    </submittedName>
</protein>
<keyword evidence="2" id="KW-1185">Reference proteome</keyword>
<dbReference type="AlphaFoldDB" id="U5DFD3"/>